<comment type="pathway">
    <text evidence="1">Cofactor biosynthesis; tetrahydrofolate biosynthesis; 2-amino-4-hydroxy-6-hydroxymethyl-7,8-dihydropteridine diphosphate from 7,8-dihydroneopterin triphosphate: step 4/4.</text>
</comment>
<dbReference type="Pfam" id="PF01288">
    <property type="entry name" value="HPPK"/>
    <property type="match status" value="1"/>
</dbReference>
<dbReference type="UniPathway" id="UPA00077">
    <property type="reaction ID" value="UER00155"/>
</dbReference>
<dbReference type="GO" id="GO:0003848">
    <property type="term" value="F:2-amino-4-hydroxy-6-hydroxymethyldihydropteridine diphosphokinase activity"/>
    <property type="evidence" value="ECO:0007669"/>
    <property type="project" value="UniProtKB-EC"/>
</dbReference>
<evidence type="ECO:0000256" key="8">
    <source>
        <dbReference type="ARBA" id="ARBA00022840"/>
    </source>
</evidence>
<dbReference type="SUPFAM" id="SSF55083">
    <property type="entry name" value="6-hydroxymethyl-7,8-dihydropterin pyrophosphokinase, HPPK"/>
    <property type="match status" value="1"/>
</dbReference>
<evidence type="ECO:0000256" key="10">
    <source>
        <dbReference type="ARBA" id="ARBA00029409"/>
    </source>
</evidence>
<evidence type="ECO:0000259" key="13">
    <source>
        <dbReference type="Pfam" id="PF01288"/>
    </source>
</evidence>
<evidence type="ECO:0000256" key="9">
    <source>
        <dbReference type="ARBA" id="ARBA00022909"/>
    </source>
</evidence>
<organism evidence="14 15">
    <name type="scientific">Altericroceibacterium indicum</name>
    <dbReference type="NCBI Taxonomy" id="374177"/>
    <lineage>
        <taxon>Bacteria</taxon>
        <taxon>Pseudomonadati</taxon>
        <taxon>Pseudomonadota</taxon>
        <taxon>Alphaproteobacteria</taxon>
        <taxon>Sphingomonadales</taxon>
        <taxon>Erythrobacteraceae</taxon>
        <taxon>Altericroceibacterium</taxon>
    </lineage>
</organism>
<dbReference type="EMBL" id="WTYQ01000003">
    <property type="protein sequence ID" value="MXP26180.1"/>
    <property type="molecule type" value="Genomic_DNA"/>
</dbReference>
<dbReference type="GO" id="GO:0016301">
    <property type="term" value="F:kinase activity"/>
    <property type="evidence" value="ECO:0007669"/>
    <property type="project" value="UniProtKB-KW"/>
</dbReference>
<dbReference type="RefSeq" id="WP_160739717.1">
    <property type="nucleotide sequence ID" value="NZ_WTYQ01000003.1"/>
</dbReference>
<dbReference type="OrthoDB" id="9808041at2"/>
<proteinExistence type="inferred from homology"/>
<dbReference type="Proteomes" id="UP000460561">
    <property type="component" value="Unassembled WGS sequence"/>
</dbReference>
<protein>
    <recommendedName>
        <fullName evidence="4">2-amino-4-hydroxy-6-hydroxymethyldihydropteridine pyrophosphokinase</fullName>
        <ecNumber evidence="3">2.7.6.3</ecNumber>
    </recommendedName>
    <alternativeName>
        <fullName evidence="11">6-hydroxymethyl-7,8-dihydropterin pyrophosphokinase</fullName>
    </alternativeName>
    <alternativeName>
        <fullName evidence="12">7,8-dihydro-6-hydroxymethylpterin-pyrophosphokinase</fullName>
    </alternativeName>
</protein>
<dbReference type="EC" id="2.7.6.3" evidence="3"/>
<evidence type="ECO:0000256" key="2">
    <source>
        <dbReference type="ARBA" id="ARBA00005810"/>
    </source>
</evidence>
<dbReference type="GO" id="GO:0046654">
    <property type="term" value="P:tetrahydrofolate biosynthetic process"/>
    <property type="evidence" value="ECO:0007669"/>
    <property type="project" value="UniProtKB-UniPathway"/>
</dbReference>
<evidence type="ECO:0000256" key="7">
    <source>
        <dbReference type="ARBA" id="ARBA00022777"/>
    </source>
</evidence>
<keyword evidence="7 14" id="KW-0418">Kinase</keyword>
<evidence type="ECO:0000256" key="5">
    <source>
        <dbReference type="ARBA" id="ARBA00022679"/>
    </source>
</evidence>
<evidence type="ECO:0000256" key="4">
    <source>
        <dbReference type="ARBA" id="ARBA00016218"/>
    </source>
</evidence>
<keyword evidence="8" id="KW-0067">ATP-binding</keyword>
<name>A0A845A7I0_9SPHN</name>
<evidence type="ECO:0000256" key="3">
    <source>
        <dbReference type="ARBA" id="ARBA00013253"/>
    </source>
</evidence>
<keyword evidence="15" id="KW-1185">Reference proteome</keyword>
<evidence type="ECO:0000256" key="1">
    <source>
        <dbReference type="ARBA" id="ARBA00005051"/>
    </source>
</evidence>
<comment type="similarity">
    <text evidence="2">Belongs to the HPPK family.</text>
</comment>
<comment type="function">
    <text evidence="10">Catalyzes the transfer of pyrophosphate from adenosine triphosphate (ATP) to 6-hydroxymethyl-7,8-dihydropterin, an enzymatic step in folate biosynthesis pathway.</text>
</comment>
<keyword evidence="9" id="KW-0289">Folate biosynthesis</keyword>
<keyword evidence="5 14" id="KW-0808">Transferase</keyword>
<evidence type="ECO:0000256" key="6">
    <source>
        <dbReference type="ARBA" id="ARBA00022741"/>
    </source>
</evidence>
<evidence type="ECO:0000313" key="14">
    <source>
        <dbReference type="EMBL" id="MXP26180.1"/>
    </source>
</evidence>
<dbReference type="PANTHER" id="PTHR43071:SF1">
    <property type="entry name" value="2-AMINO-4-HYDROXY-6-HYDROXYMETHYLDIHYDROPTERIDINE PYROPHOSPHOKINASE"/>
    <property type="match status" value="1"/>
</dbReference>
<comment type="caution">
    <text evidence="14">The sequence shown here is derived from an EMBL/GenBank/DDBJ whole genome shotgun (WGS) entry which is preliminary data.</text>
</comment>
<gene>
    <name evidence="14" type="primary">folK</name>
    <name evidence="14" type="ORF">GRI39_09045</name>
</gene>
<accession>A0A845A7I0</accession>
<dbReference type="NCBIfam" id="TIGR01498">
    <property type="entry name" value="folK"/>
    <property type="match status" value="1"/>
</dbReference>
<dbReference type="GO" id="GO:0005524">
    <property type="term" value="F:ATP binding"/>
    <property type="evidence" value="ECO:0007669"/>
    <property type="project" value="UniProtKB-KW"/>
</dbReference>
<dbReference type="Gene3D" id="3.30.70.560">
    <property type="entry name" value="7,8-Dihydro-6-hydroxymethylpterin-pyrophosphokinase HPPK"/>
    <property type="match status" value="1"/>
</dbReference>
<evidence type="ECO:0000256" key="11">
    <source>
        <dbReference type="ARBA" id="ARBA00029766"/>
    </source>
</evidence>
<dbReference type="PANTHER" id="PTHR43071">
    <property type="entry name" value="2-AMINO-4-HYDROXY-6-HYDROXYMETHYLDIHYDROPTERIDINE PYROPHOSPHOKINASE"/>
    <property type="match status" value="1"/>
</dbReference>
<evidence type="ECO:0000313" key="15">
    <source>
        <dbReference type="Proteomes" id="UP000460561"/>
    </source>
</evidence>
<dbReference type="InterPro" id="IPR000550">
    <property type="entry name" value="Hppk"/>
</dbReference>
<dbReference type="InterPro" id="IPR035907">
    <property type="entry name" value="Hppk_sf"/>
</dbReference>
<reference evidence="14 15" key="1">
    <citation type="submission" date="2019-12" db="EMBL/GenBank/DDBJ databases">
        <title>Genomic-based taxomic classification of the family Erythrobacteraceae.</title>
        <authorList>
            <person name="Xu L."/>
        </authorList>
    </citation>
    <scope>NUCLEOTIDE SEQUENCE [LARGE SCALE GENOMIC DNA]</scope>
    <source>
        <strain evidence="14 15">DSM 18604</strain>
    </source>
</reference>
<feature type="domain" description="7,8-dihydro-6-hydroxymethylpterin-pyrophosphokinase" evidence="13">
    <location>
        <begin position="7"/>
        <end position="137"/>
    </location>
</feature>
<dbReference type="GO" id="GO:0046656">
    <property type="term" value="P:folic acid biosynthetic process"/>
    <property type="evidence" value="ECO:0007669"/>
    <property type="project" value="UniProtKB-KW"/>
</dbReference>
<sequence>MSHIYLLALGSNQRHHRIGSPRQILDNVPDCLARAGMDVLDVAPILSSAPVGPSLRRYANGAVLVRSDEAPEDMLATLKRIESAHGRDNRGQRWRSRTLDLDIILWSGGNYASSTLTIPHVLFRERPFVTAPASVLAPLWKDPVTNFTLKQLHARLTKPHPLPREHRVVGPLAQSVEQLTFNQ</sequence>
<dbReference type="CDD" id="cd00483">
    <property type="entry name" value="HPPK"/>
    <property type="match status" value="1"/>
</dbReference>
<keyword evidence="6" id="KW-0547">Nucleotide-binding</keyword>
<dbReference type="AlphaFoldDB" id="A0A845A7I0"/>
<evidence type="ECO:0000256" key="12">
    <source>
        <dbReference type="ARBA" id="ARBA00033413"/>
    </source>
</evidence>